<name>A0A173RD41_9FIRM</name>
<dbReference type="RefSeq" id="WP_055213428.1">
    <property type="nucleotide sequence ID" value="NZ_CYXO01000002.1"/>
</dbReference>
<protein>
    <recommendedName>
        <fullName evidence="3">Minor capsid protein</fullName>
    </recommendedName>
</protein>
<dbReference type="OrthoDB" id="1846398at2"/>
<evidence type="ECO:0008006" key="3">
    <source>
        <dbReference type="Google" id="ProtNLM"/>
    </source>
</evidence>
<dbReference type="Proteomes" id="UP000095597">
    <property type="component" value="Unassembled WGS sequence"/>
</dbReference>
<dbReference type="EMBL" id="CYXO01000002">
    <property type="protein sequence ID" value="CUM75715.1"/>
    <property type="molecule type" value="Genomic_DNA"/>
</dbReference>
<organism evidence="1 2">
    <name type="scientific">Dorea longicatena</name>
    <dbReference type="NCBI Taxonomy" id="88431"/>
    <lineage>
        <taxon>Bacteria</taxon>
        <taxon>Bacillati</taxon>
        <taxon>Bacillota</taxon>
        <taxon>Clostridia</taxon>
        <taxon>Lachnospirales</taxon>
        <taxon>Lachnospiraceae</taxon>
        <taxon>Dorea</taxon>
    </lineage>
</organism>
<accession>A0A173RD41</accession>
<gene>
    <name evidence="1" type="ORF">ERS852573_00386</name>
</gene>
<sequence length="141" mass="15834">MPNVEFHWNKPIPSIVQEATGGKKTLLFMATEAKRLMEPFVPAKNLVLAANARTYVEGNVGIVHYASPYANFQHEGLVMVSRITGSPYARHGESKVVTGRHLKYSTARHPLATAEWEKKMKATRIDDYTRAIQAYVKGHKL</sequence>
<evidence type="ECO:0000313" key="1">
    <source>
        <dbReference type="EMBL" id="CUM75715.1"/>
    </source>
</evidence>
<proteinExistence type="predicted"/>
<reference evidence="1 2" key="1">
    <citation type="submission" date="2015-09" db="EMBL/GenBank/DDBJ databases">
        <authorList>
            <consortium name="Pathogen Informatics"/>
        </authorList>
    </citation>
    <scope>NUCLEOTIDE SEQUENCE [LARGE SCALE GENOMIC DNA]</scope>
    <source>
        <strain evidence="1 2">2789STDY5834961</strain>
    </source>
</reference>
<evidence type="ECO:0000313" key="2">
    <source>
        <dbReference type="Proteomes" id="UP000095597"/>
    </source>
</evidence>
<dbReference type="AlphaFoldDB" id="A0A173RD41"/>